<evidence type="ECO:0000256" key="1">
    <source>
        <dbReference type="SAM" id="Coils"/>
    </source>
</evidence>
<keyword evidence="3" id="KW-1185">Reference proteome</keyword>
<name>A0ABQ7HY54_9MICR</name>
<protein>
    <submittedName>
        <fullName evidence="2">Uncharacterized protein</fullName>
    </submittedName>
</protein>
<evidence type="ECO:0000313" key="3">
    <source>
        <dbReference type="Proteomes" id="UP001516464"/>
    </source>
</evidence>
<dbReference type="Proteomes" id="UP001516464">
    <property type="component" value="Unassembled WGS sequence"/>
</dbReference>
<evidence type="ECO:0000313" key="2">
    <source>
        <dbReference type="EMBL" id="KAF7683078.1"/>
    </source>
</evidence>
<reference evidence="2 3" key="1">
    <citation type="submission" date="2019-01" db="EMBL/GenBank/DDBJ databases">
        <title>Genomes sequencing and comparative genomics of infectious freshwater microsporidia, Cucumispora dikerogammari and Thelohania contejeani.</title>
        <authorList>
            <person name="Cormier A."/>
            <person name="Giraud I."/>
            <person name="Wattier R."/>
            <person name="Teixeira M."/>
            <person name="Grandjean F."/>
            <person name="Rigaud T."/>
            <person name="Cordaux R."/>
        </authorList>
    </citation>
    <scope>NUCLEOTIDE SEQUENCE [LARGE SCALE GENOMIC DNA]</scope>
    <source>
        <strain evidence="2">T1</strain>
        <tissue evidence="2">Spores</tissue>
    </source>
</reference>
<accession>A0ABQ7HY54</accession>
<comment type="caution">
    <text evidence="2">The sequence shown here is derived from an EMBL/GenBank/DDBJ whole genome shotgun (WGS) entry which is preliminary data.</text>
</comment>
<organism evidence="2 3">
    <name type="scientific">Astathelohania contejeani</name>
    <dbReference type="NCBI Taxonomy" id="164912"/>
    <lineage>
        <taxon>Eukaryota</taxon>
        <taxon>Fungi</taxon>
        <taxon>Fungi incertae sedis</taxon>
        <taxon>Microsporidia</taxon>
        <taxon>Astathelohaniidae</taxon>
        <taxon>Astathelohania</taxon>
    </lineage>
</organism>
<keyword evidence="1" id="KW-0175">Coiled coil</keyword>
<sequence length="266" mass="31815">MHKHKALKDLLNRWNALNKSMIKLEKKEKEEEHAKQLREYIEKNDIDNAIILHKKIHNDILQQKSNEFIIEELNEAIKYNNRFKIKKIIDGIVDDTELYLHCRTILINYIIEKTDKITQPSKLVFVINEFIKDFKLGDILINILEEALLSFMGKAETLHDEATPIDFDRWIDESVKLKETLDENFPQFRYEKLKDIYQKMEIKYFKSCLNGPYFKDENSEDLRFLIRKIFKRSKIMGRSINLKEATFASSYLSKEDVYRMIDSILI</sequence>
<dbReference type="EMBL" id="SBIQ01000133">
    <property type="protein sequence ID" value="KAF7683078.1"/>
    <property type="molecule type" value="Genomic_DNA"/>
</dbReference>
<feature type="coiled-coil region" evidence="1">
    <location>
        <begin position="7"/>
        <end position="44"/>
    </location>
</feature>
<proteinExistence type="predicted"/>
<gene>
    <name evidence="2" type="ORF">TCON_1714</name>
</gene>